<proteinExistence type="predicted"/>
<dbReference type="PROSITE" id="PS50878">
    <property type="entry name" value="RT_POL"/>
    <property type="match status" value="1"/>
</dbReference>
<dbReference type="CDD" id="cd01650">
    <property type="entry name" value="RT_nLTR_like"/>
    <property type="match status" value="1"/>
</dbReference>
<dbReference type="InterPro" id="IPR043502">
    <property type="entry name" value="DNA/RNA_pol_sf"/>
</dbReference>
<reference evidence="3" key="1">
    <citation type="submission" date="2020-12" db="UniProtKB">
        <authorList>
            <consortium name="WormBaseParasite"/>
        </authorList>
    </citation>
    <scope>IDENTIFICATION</scope>
    <source>
        <strain evidence="3">MHco3</strain>
    </source>
</reference>
<feature type="domain" description="Reverse transcriptase" evidence="1">
    <location>
        <begin position="411"/>
        <end position="665"/>
    </location>
</feature>
<dbReference type="PANTHER" id="PTHR47027:SF20">
    <property type="entry name" value="REVERSE TRANSCRIPTASE-LIKE PROTEIN WITH RNA-DIRECTED DNA POLYMERASE DOMAIN"/>
    <property type="match status" value="1"/>
</dbReference>
<dbReference type="AlphaFoldDB" id="A0A7I4XT53"/>
<evidence type="ECO:0000313" key="3">
    <source>
        <dbReference type="WBParaSite" id="HCON_00000280-00001"/>
    </source>
</evidence>
<dbReference type="Proteomes" id="UP000025227">
    <property type="component" value="Unplaced"/>
</dbReference>
<evidence type="ECO:0000259" key="1">
    <source>
        <dbReference type="PROSITE" id="PS50878"/>
    </source>
</evidence>
<keyword evidence="2" id="KW-1185">Reference proteome</keyword>
<accession>A0A7I4XT53</accession>
<dbReference type="SUPFAM" id="SSF56672">
    <property type="entry name" value="DNA/RNA polymerases"/>
    <property type="match status" value="1"/>
</dbReference>
<dbReference type="WBParaSite" id="HCON_00000280-00001">
    <property type="protein sequence ID" value="HCON_00000280-00001"/>
    <property type="gene ID" value="HCON_00000280"/>
</dbReference>
<evidence type="ECO:0000313" key="2">
    <source>
        <dbReference type="Proteomes" id="UP000025227"/>
    </source>
</evidence>
<dbReference type="InterPro" id="IPR000477">
    <property type="entry name" value="RT_dom"/>
</dbReference>
<name>A0A7I4XT53_HAECO</name>
<protein>
    <submittedName>
        <fullName evidence="3">Reverse transcriptase domain-containing protein</fullName>
    </submittedName>
</protein>
<dbReference type="InterPro" id="IPR043128">
    <property type="entry name" value="Rev_trsase/Diguanyl_cyclase"/>
</dbReference>
<dbReference type="OrthoDB" id="410104at2759"/>
<dbReference type="PANTHER" id="PTHR47027">
    <property type="entry name" value="REVERSE TRANSCRIPTASE DOMAIN-CONTAINING PROTEIN"/>
    <property type="match status" value="1"/>
</dbReference>
<sequence length="847" mass="97730">MYDFFHRNTLIFYARTLASEACIEDLMMQARKIKYDVIGLTEMRRHRPLHAVFETGEELFLGTCDSRGVGGVGVLVNTHLAMNIDSYESLTTRIGRLRLRRCGSIPALTIFVAYAPTPSYEEEELEAFYMDLERLYREDHTFFKVITTSYRRFCLTDVAVVPKFYTGSDHRLLRARFRFSGRGERATKFRKRSPKTSINWDHFASLASKWEDSVIDNIDEEYNRLVEHLHDSATKAESLQEAKRRLSSKTLELIRQRGIARATGNFQQTSELAKLCREAIKEDLKERRAAVMDEAAEAGKSIRKARRSFANYKTKMTSLRRPDGTVTASRRAMEKVIYDFYSDLFDSHVYLPTHHLRQDEYIAPSVLPSEIRHAITSMKNCTAPGPDRIKPEHLKSMPPVIIKTLARLFTRYLSECKVPTSWKTSKTVLLYKKGDPDDNGNYRPICLLSVIYKLFTRVILNRIGRTLDEGQPCEQAGFRRGLSTIDHIHTLTRLIEVSRDYKMPLCLTFIDLKKAFDTVETEAVIEALGNQGVSTQYIRMLRELYDNFTTRISPFYKEVIVNVKRGVRQGDTISPKLFSAALENIMRHLEWEDLGVKVDGRFLHHLRFADDIVLITPNIEQAERMLAEFDSACGKIGLRLNLTKTMFMRNGLVPDAPFTLNGTNISECSSYVYLGREVNMMNDLAPELCRRKRAAWGAFENIEGVVKKTKNIRLRAHLFDTAVLPALTYASETWTLRKQDEHAVSVIQRALERTMLGISLYTQVQKGIRSSELRHRTKIRDAVDYAKKSKIRAVTDWIPRDIKRTPGRPPTRWSDFFTKALNERNVEPRVPVARTIHWTFLARDRDE</sequence>
<dbReference type="Pfam" id="PF00078">
    <property type="entry name" value="RVT_1"/>
    <property type="match status" value="1"/>
</dbReference>
<organism evidence="2 3">
    <name type="scientific">Haemonchus contortus</name>
    <name type="common">Barber pole worm</name>
    <dbReference type="NCBI Taxonomy" id="6289"/>
    <lineage>
        <taxon>Eukaryota</taxon>
        <taxon>Metazoa</taxon>
        <taxon>Ecdysozoa</taxon>
        <taxon>Nematoda</taxon>
        <taxon>Chromadorea</taxon>
        <taxon>Rhabditida</taxon>
        <taxon>Rhabditina</taxon>
        <taxon>Rhabditomorpha</taxon>
        <taxon>Strongyloidea</taxon>
        <taxon>Trichostrongylidae</taxon>
        <taxon>Haemonchus</taxon>
    </lineage>
</organism>
<dbReference type="Gene3D" id="3.30.70.270">
    <property type="match status" value="1"/>
</dbReference>
<dbReference type="OMA" id="VARTIHW"/>